<evidence type="ECO:0000313" key="5">
    <source>
        <dbReference type="EMBL" id="KAG7450482.1"/>
    </source>
</evidence>
<dbReference type="PANTHER" id="PTHR38481:SF1">
    <property type="entry name" value="HYALURONATE LYASE"/>
    <property type="match status" value="1"/>
</dbReference>
<dbReference type="InterPro" id="IPR011071">
    <property type="entry name" value="Lyase_8-like_C"/>
</dbReference>
<reference evidence="5" key="1">
    <citation type="submission" date="2020-11" db="EMBL/GenBank/DDBJ databases">
        <title>Adaptations for nitrogen fixation in a non-lichenized fungal sporocarp promotes dispersal by wood-feeding termites.</title>
        <authorList>
            <consortium name="DOE Joint Genome Institute"/>
            <person name="Koch R.A."/>
            <person name="Yoon G."/>
            <person name="Arayal U."/>
            <person name="Lail K."/>
            <person name="Amirebrahimi M."/>
            <person name="Labutti K."/>
            <person name="Lipzen A."/>
            <person name="Riley R."/>
            <person name="Barry K."/>
            <person name="Henrissat B."/>
            <person name="Grigoriev I.V."/>
            <person name="Herr J.R."/>
            <person name="Aime M.C."/>
        </authorList>
    </citation>
    <scope>NUCLEOTIDE SEQUENCE</scope>
    <source>
        <strain evidence="5">MCA 3950</strain>
    </source>
</reference>
<feature type="domain" description="Polysaccharide lyase family 8 central" evidence="3">
    <location>
        <begin position="153"/>
        <end position="213"/>
    </location>
</feature>
<keyword evidence="2" id="KW-0456">Lyase</keyword>
<proteinExistence type="inferred from homology"/>
<accession>A0A9P7W0R3</accession>
<evidence type="ECO:0000313" key="6">
    <source>
        <dbReference type="Proteomes" id="UP000812287"/>
    </source>
</evidence>
<dbReference type="EMBL" id="MU250526">
    <property type="protein sequence ID" value="KAG7450482.1"/>
    <property type="molecule type" value="Genomic_DNA"/>
</dbReference>
<dbReference type="InterPro" id="IPR038970">
    <property type="entry name" value="Lyase_8"/>
</dbReference>
<dbReference type="GO" id="GO:0005576">
    <property type="term" value="C:extracellular region"/>
    <property type="evidence" value="ECO:0007669"/>
    <property type="project" value="InterPro"/>
</dbReference>
<comment type="caution">
    <text evidence="5">The sequence shown here is derived from an EMBL/GenBank/DDBJ whole genome shotgun (WGS) entry which is preliminary data.</text>
</comment>
<dbReference type="OrthoDB" id="5980780at2759"/>
<dbReference type="InterPro" id="IPR004103">
    <property type="entry name" value="Lyase_8_C"/>
</dbReference>
<dbReference type="AlphaFoldDB" id="A0A9P7W0R3"/>
<comment type="similarity">
    <text evidence="1">Belongs to the polysaccharide lyase 8 family.</text>
</comment>
<dbReference type="SUPFAM" id="SSF48230">
    <property type="entry name" value="Chondroitin AC/alginate lyase"/>
    <property type="match status" value="1"/>
</dbReference>
<name>A0A9P7W0R3_9AGAR</name>
<dbReference type="Gene3D" id="1.50.10.100">
    <property type="entry name" value="Chondroitin AC/alginate lyase"/>
    <property type="match status" value="1"/>
</dbReference>
<gene>
    <name evidence="5" type="ORF">BT62DRAFT_1001299</name>
</gene>
<dbReference type="SUPFAM" id="SSF74650">
    <property type="entry name" value="Galactose mutarotase-like"/>
    <property type="match status" value="1"/>
</dbReference>
<dbReference type="Pfam" id="PF02278">
    <property type="entry name" value="Lyase_8"/>
    <property type="match status" value="1"/>
</dbReference>
<dbReference type="InterPro" id="IPR014718">
    <property type="entry name" value="GH-type_carb-bd"/>
</dbReference>
<feature type="domain" description="Polysaccharide lyase family 8 C-terminal" evidence="4">
    <location>
        <begin position="307"/>
        <end position="371"/>
    </location>
</feature>
<evidence type="ECO:0000259" key="3">
    <source>
        <dbReference type="Pfam" id="PF02278"/>
    </source>
</evidence>
<dbReference type="InterPro" id="IPR003159">
    <property type="entry name" value="Lyase_8_central_dom"/>
</dbReference>
<dbReference type="GO" id="GO:0016837">
    <property type="term" value="F:carbon-oxygen lyase activity, acting on polysaccharides"/>
    <property type="evidence" value="ECO:0007669"/>
    <property type="project" value="UniProtKB-ARBA"/>
</dbReference>
<dbReference type="Gene3D" id="2.60.220.10">
    <property type="entry name" value="Polysaccharide lyase family 8-like, C-terminal"/>
    <property type="match status" value="1"/>
</dbReference>
<dbReference type="PANTHER" id="PTHR38481">
    <property type="entry name" value="HYALURONATE LYASE"/>
    <property type="match status" value="1"/>
</dbReference>
<dbReference type="InterPro" id="IPR008929">
    <property type="entry name" value="Chondroitin_lyas"/>
</dbReference>
<organism evidence="5 6">
    <name type="scientific">Guyanagaster necrorhizus</name>
    <dbReference type="NCBI Taxonomy" id="856835"/>
    <lineage>
        <taxon>Eukaryota</taxon>
        <taxon>Fungi</taxon>
        <taxon>Dikarya</taxon>
        <taxon>Basidiomycota</taxon>
        <taxon>Agaricomycotina</taxon>
        <taxon>Agaricomycetes</taxon>
        <taxon>Agaricomycetidae</taxon>
        <taxon>Agaricales</taxon>
        <taxon>Marasmiineae</taxon>
        <taxon>Physalacriaceae</taxon>
        <taxon>Guyanagaster</taxon>
    </lineage>
</organism>
<dbReference type="GeneID" id="66099003"/>
<protein>
    <submittedName>
        <fullName evidence="5">Uncharacterized protein</fullName>
    </submittedName>
</protein>
<evidence type="ECO:0000256" key="1">
    <source>
        <dbReference type="ARBA" id="ARBA00006699"/>
    </source>
</evidence>
<evidence type="ECO:0000256" key="2">
    <source>
        <dbReference type="ARBA" id="ARBA00023239"/>
    </source>
</evidence>
<sequence>MTSAWHGRLTNAHDASCPCDSAETLLWNRNWFSNAIGVPHLVVEACMIMGQKELAEDVANYCMFMSGRSYEVFDLPVKFMIGSNILDVSKIGIDAGLLSSSETLVADAYSKIHQEIIIKNVANIDEIRSDGSFGLKVGNLTHANAGNLKGNRMIYINDYMPFGFHLSNGALYTYLKGNDYKDIAAAWDWNLIPGIAVDYNAMALNCSHNQFPSTTNAPVYSVIDQKHNSLRHSNVGYILDRKSSISYSVKEKSGNWSSTQLPTDVTLFSARLHHNVLNASLSYTAFPGTDLDTFRSKSRQFSLQSTQNDAQVSAIYDHAHETVFVVFWNDAGGSTNLNITHFKHPDADNLVITVNGNVAFIYDQRTNNMSLRSLVDA</sequence>
<dbReference type="Pfam" id="PF02884">
    <property type="entry name" value="Lyase_8_C"/>
    <property type="match status" value="1"/>
</dbReference>
<dbReference type="GO" id="GO:0030246">
    <property type="term" value="F:carbohydrate binding"/>
    <property type="evidence" value="ECO:0007669"/>
    <property type="project" value="InterPro"/>
</dbReference>
<dbReference type="InterPro" id="IPR011013">
    <property type="entry name" value="Gal_mutarotase_sf_dom"/>
</dbReference>
<dbReference type="Gene3D" id="2.70.98.10">
    <property type="match status" value="2"/>
</dbReference>
<dbReference type="RefSeq" id="XP_043043982.1">
    <property type="nucleotide sequence ID" value="XM_043176716.1"/>
</dbReference>
<keyword evidence="6" id="KW-1185">Reference proteome</keyword>
<dbReference type="Proteomes" id="UP000812287">
    <property type="component" value="Unassembled WGS sequence"/>
</dbReference>
<dbReference type="GO" id="GO:0005975">
    <property type="term" value="P:carbohydrate metabolic process"/>
    <property type="evidence" value="ECO:0007669"/>
    <property type="project" value="InterPro"/>
</dbReference>
<evidence type="ECO:0000259" key="4">
    <source>
        <dbReference type="Pfam" id="PF02884"/>
    </source>
</evidence>